<gene>
    <name evidence="1" type="ORF">EVAR_41549_1</name>
</gene>
<comment type="caution">
    <text evidence="1">The sequence shown here is derived from an EMBL/GenBank/DDBJ whole genome shotgun (WGS) entry which is preliminary data.</text>
</comment>
<dbReference type="Proteomes" id="UP000299102">
    <property type="component" value="Unassembled WGS sequence"/>
</dbReference>
<name>A0A4C1X683_EUMVA</name>
<reference evidence="1 2" key="1">
    <citation type="journal article" date="2019" name="Commun. Biol.">
        <title>The bagworm genome reveals a unique fibroin gene that provides high tensile strength.</title>
        <authorList>
            <person name="Kono N."/>
            <person name="Nakamura H."/>
            <person name="Ohtoshi R."/>
            <person name="Tomita M."/>
            <person name="Numata K."/>
            <person name="Arakawa K."/>
        </authorList>
    </citation>
    <scope>NUCLEOTIDE SEQUENCE [LARGE SCALE GENOMIC DNA]</scope>
</reference>
<dbReference type="EMBL" id="BGZK01000721">
    <property type="protein sequence ID" value="GBP57879.1"/>
    <property type="molecule type" value="Genomic_DNA"/>
</dbReference>
<sequence>MMLRFAGGDSNAVCDIVAEQLTCRYYAAARHAAGLSAAPALTAGRPFIKLQLGVTYESVTLGNVVDPPTERPADCLLHRSATRALEISA</sequence>
<evidence type="ECO:0000313" key="2">
    <source>
        <dbReference type="Proteomes" id="UP000299102"/>
    </source>
</evidence>
<proteinExistence type="predicted"/>
<organism evidence="1 2">
    <name type="scientific">Eumeta variegata</name>
    <name type="common">Bagworm moth</name>
    <name type="synonym">Eumeta japonica</name>
    <dbReference type="NCBI Taxonomy" id="151549"/>
    <lineage>
        <taxon>Eukaryota</taxon>
        <taxon>Metazoa</taxon>
        <taxon>Ecdysozoa</taxon>
        <taxon>Arthropoda</taxon>
        <taxon>Hexapoda</taxon>
        <taxon>Insecta</taxon>
        <taxon>Pterygota</taxon>
        <taxon>Neoptera</taxon>
        <taxon>Endopterygota</taxon>
        <taxon>Lepidoptera</taxon>
        <taxon>Glossata</taxon>
        <taxon>Ditrysia</taxon>
        <taxon>Tineoidea</taxon>
        <taxon>Psychidae</taxon>
        <taxon>Oiketicinae</taxon>
        <taxon>Eumeta</taxon>
    </lineage>
</organism>
<keyword evidence="2" id="KW-1185">Reference proteome</keyword>
<evidence type="ECO:0000313" key="1">
    <source>
        <dbReference type="EMBL" id="GBP57879.1"/>
    </source>
</evidence>
<accession>A0A4C1X683</accession>
<dbReference type="AlphaFoldDB" id="A0A4C1X683"/>
<protein>
    <submittedName>
        <fullName evidence="1">Uncharacterized protein</fullName>
    </submittedName>
</protein>